<proteinExistence type="predicted"/>
<accession>A0A6N2S7D6</accession>
<reference evidence="3" key="2">
    <citation type="submission" date="2019-11" db="EMBL/GenBank/DDBJ databases">
        <authorList>
            <person name="Feng L."/>
        </authorList>
    </citation>
    <scope>NUCLEOTIDE SEQUENCE</scope>
    <source>
        <strain evidence="3">BdentiumLFYP24</strain>
    </source>
</reference>
<sequence>MGLLKAGVGAAGGVLADQWREYFYCEALDADTLVAKGEKRVGKRGSNTKGENNVISDGSIVAVADGQCMMIVENGAVVDVCAEPGEFVYDTGTEPSVFSGKLGDMVKKSFEQVGRRFTFGGDAGKDQRIYYFNTKEIVGNKYGTASPVPFRVVDEKIGLDVDITVRCNGEYSYKLVDPLMFYKNVCGNVESAYTRDLIDSQLKSELLTALQPAFARISEMGIRYSAVPAHTRELADALNEELSHEWKERRGIEIAAFGVNTISAPEDQEQMIRDLQKAAVMANPAIAAANIASAQSDAMRTAAANPAGAAMGFMGMGMASGMGGMNAAQLFGQASQAQQAPAQAQPAGAAGGVAAGTGTAAAGAAWTCSCGAQNTGKFCGNCGSPKPEAAGPWFCTNCGTQNTGNFCSGCGSKRP</sequence>
<dbReference type="EMBL" id="CACRSP010000003">
    <property type="protein sequence ID" value="VYS88171.1"/>
    <property type="molecule type" value="Genomic_DNA"/>
</dbReference>
<dbReference type="InterPro" id="IPR033880">
    <property type="entry name" value="SPFH_YdjI"/>
</dbReference>
<dbReference type="AlphaFoldDB" id="A0A6N2S7D6"/>
<dbReference type="Proteomes" id="UP000429211">
    <property type="component" value="Unassembled WGS sequence"/>
</dbReference>
<evidence type="ECO:0000313" key="3">
    <source>
        <dbReference type="EMBL" id="VYS88171.1"/>
    </source>
</evidence>
<protein>
    <submittedName>
        <fullName evidence="2">SPFH domain-containing protein</fullName>
    </submittedName>
</protein>
<dbReference type="RefSeq" id="WP_034518331.1">
    <property type="nucleotide sequence ID" value="NZ_CACRSP010000003.1"/>
</dbReference>
<evidence type="ECO:0000259" key="1">
    <source>
        <dbReference type="Pfam" id="PF13421"/>
    </source>
</evidence>
<feature type="domain" description="SPFH" evidence="1">
    <location>
        <begin position="52"/>
        <end position="274"/>
    </location>
</feature>
<dbReference type="Pfam" id="PF13421">
    <property type="entry name" value="Band_7_1"/>
    <property type="match status" value="1"/>
</dbReference>
<organism evidence="3">
    <name type="scientific">Bifidobacterium dentium</name>
    <dbReference type="NCBI Taxonomy" id="1689"/>
    <lineage>
        <taxon>Bacteria</taxon>
        <taxon>Bacillati</taxon>
        <taxon>Actinomycetota</taxon>
        <taxon>Actinomycetes</taxon>
        <taxon>Bifidobacteriales</taxon>
        <taxon>Bifidobacteriaceae</taxon>
        <taxon>Bifidobacterium</taxon>
    </lineage>
</organism>
<gene>
    <name evidence="3" type="ORF">BDLFYP24_01324</name>
    <name evidence="2" type="ORF">GBB04_03195</name>
</gene>
<dbReference type="PANTHER" id="PTHR37826:SF2">
    <property type="entry name" value="ZINC-RIBBON DOMAIN-CONTAINING PROTEIN"/>
    <property type="match status" value="1"/>
</dbReference>
<dbReference type="CDD" id="cd03408">
    <property type="entry name" value="SPFH_like_u1"/>
    <property type="match status" value="1"/>
</dbReference>
<dbReference type="PANTHER" id="PTHR37826">
    <property type="entry name" value="FLOTILLIN BAND_7_5 DOMAIN PROTEIN"/>
    <property type="match status" value="1"/>
</dbReference>
<reference evidence="2 4" key="1">
    <citation type="journal article" date="2019" name="Nat. Med.">
        <title>A library of human gut bacterial isolates paired with longitudinal multiomics data enables mechanistic microbiome research.</title>
        <authorList>
            <person name="Poyet M."/>
            <person name="Groussin M."/>
            <person name="Gibbons S.M."/>
            <person name="Avila-Pacheco J."/>
            <person name="Jiang X."/>
            <person name="Kearney S.M."/>
            <person name="Perrotta A.R."/>
            <person name="Berdy B."/>
            <person name="Zhao S."/>
            <person name="Lieberman T.D."/>
            <person name="Swanson P.K."/>
            <person name="Smith M."/>
            <person name="Roesemann S."/>
            <person name="Alexander J.E."/>
            <person name="Rich S.A."/>
            <person name="Livny J."/>
            <person name="Vlamakis H."/>
            <person name="Clish C."/>
            <person name="Bullock K."/>
            <person name="Deik A."/>
            <person name="Scott J."/>
            <person name="Pierce K.A."/>
            <person name="Xavier R.J."/>
            <person name="Alm E.J."/>
        </authorList>
    </citation>
    <scope>NUCLEOTIDE SEQUENCE [LARGE SCALE GENOMIC DNA]</scope>
    <source>
        <strain evidence="2 4">BIOML-A2</strain>
    </source>
</reference>
<evidence type="ECO:0000313" key="2">
    <source>
        <dbReference type="EMBL" id="KAB7462000.1"/>
    </source>
</evidence>
<dbReference type="EMBL" id="WDPD01000002">
    <property type="protein sequence ID" value="KAB7462000.1"/>
    <property type="molecule type" value="Genomic_DNA"/>
</dbReference>
<evidence type="ECO:0000313" key="4">
    <source>
        <dbReference type="Proteomes" id="UP000429211"/>
    </source>
</evidence>
<name>A0A6N2S7D6_9BIFI</name>